<sequence length="533" mass="54898">MITAAAPEELRAGAPAPGWLLVTGILLACLSETLASTILALGRADIIGDTAATPDEFAGLDIGYTAFKLIGFAFAPWLLTRVDPRSVLLAATLIMGAASALAAVVTGLDPLVLLRAVQGLSGATLLIAGQAILFWTWPAARQPFLQALFAIGSVVAPATAAPLFEGWLIDQRDWSWIFAAVVPLSLGAAGLLMLAGDTSERPAPPRCLDLIGLLALSMVMLAATYVLTQGSRWNWLEAPRIAWLSAIAIGCLIFLAARELRAGASGLFDLSVFRTQDFAFAFFVSFVAGAALFGSAFVIPAFALSVLGFTPTGAGALLLPSGACFLATLLLSAWLMQARGLSPFATVPLGILSIMIAMWMLSGSTGQSGAADMMPAILLRGLGLGFLFLSITLIAFSKLPSQSVAYGLGIFNIGRQLGGLIGVAALQTSIDHGLVHNQTMLGAAITTGSPALAERMSATTNLLVASGVEAGAAARSATAMVGRAVGGQSAVIAFDSAFNLVALLFVVGAPCIVAIKLLLAKTMRKSARAETVP</sequence>
<organism evidence="8 9">
    <name type="scientific">Sphingopyxis flava</name>
    <dbReference type="NCBI Taxonomy" id="1507287"/>
    <lineage>
        <taxon>Bacteria</taxon>
        <taxon>Pseudomonadati</taxon>
        <taxon>Pseudomonadota</taxon>
        <taxon>Alphaproteobacteria</taxon>
        <taxon>Sphingomonadales</taxon>
        <taxon>Sphingomonadaceae</taxon>
        <taxon>Sphingopyxis</taxon>
    </lineage>
</organism>
<feature type="transmembrane region" description="Helical" evidence="6">
    <location>
        <begin position="120"/>
        <end position="137"/>
    </location>
</feature>
<dbReference type="GO" id="GO:0016020">
    <property type="term" value="C:membrane"/>
    <property type="evidence" value="ECO:0007669"/>
    <property type="project" value="UniProtKB-SubCell"/>
</dbReference>
<dbReference type="SUPFAM" id="SSF103473">
    <property type="entry name" value="MFS general substrate transporter"/>
    <property type="match status" value="1"/>
</dbReference>
<evidence type="ECO:0000313" key="9">
    <source>
        <dbReference type="Proteomes" id="UP000190044"/>
    </source>
</evidence>
<dbReference type="Proteomes" id="UP000190044">
    <property type="component" value="Unassembled WGS sequence"/>
</dbReference>
<dbReference type="Pfam" id="PF07690">
    <property type="entry name" value="MFS_1"/>
    <property type="match status" value="1"/>
</dbReference>
<feature type="domain" description="Major facilitator superfamily (MFS) profile" evidence="7">
    <location>
        <begin position="21"/>
        <end position="526"/>
    </location>
</feature>
<feature type="transmembrane region" description="Helical" evidence="6">
    <location>
        <begin position="278"/>
        <end position="302"/>
    </location>
</feature>
<feature type="transmembrane region" description="Helical" evidence="6">
    <location>
        <begin position="144"/>
        <end position="164"/>
    </location>
</feature>
<dbReference type="AlphaFoldDB" id="A0A1T5EV05"/>
<evidence type="ECO:0000256" key="1">
    <source>
        <dbReference type="ARBA" id="ARBA00004141"/>
    </source>
</evidence>
<feature type="transmembrane region" description="Helical" evidence="6">
    <location>
        <begin position="497"/>
        <end position="519"/>
    </location>
</feature>
<keyword evidence="3 6" id="KW-0812">Transmembrane</keyword>
<dbReference type="OrthoDB" id="9812221at2"/>
<dbReference type="InterPro" id="IPR036259">
    <property type="entry name" value="MFS_trans_sf"/>
</dbReference>
<feature type="transmembrane region" description="Helical" evidence="6">
    <location>
        <begin position="373"/>
        <end position="396"/>
    </location>
</feature>
<dbReference type="Gene3D" id="1.20.1250.20">
    <property type="entry name" value="MFS general substrate transporter like domains"/>
    <property type="match status" value="1"/>
</dbReference>
<keyword evidence="9" id="KW-1185">Reference proteome</keyword>
<dbReference type="GO" id="GO:0022857">
    <property type="term" value="F:transmembrane transporter activity"/>
    <property type="evidence" value="ECO:0007669"/>
    <property type="project" value="InterPro"/>
</dbReference>
<dbReference type="PANTHER" id="PTHR42718">
    <property type="entry name" value="MAJOR FACILITATOR SUPERFAMILY MULTIDRUG TRANSPORTER MFSC"/>
    <property type="match status" value="1"/>
</dbReference>
<name>A0A1T5EV05_9SPHN</name>
<keyword evidence="4 6" id="KW-1133">Transmembrane helix</keyword>
<feature type="transmembrane region" description="Helical" evidence="6">
    <location>
        <begin position="62"/>
        <end position="80"/>
    </location>
</feature>
<gene>
    <name evidence="8" type="ORF">SAMN06295937_10259</name>
</gene>
<evidence type="ECO:0000256" key="2">
    <source>
        <dbReference type="ARBA" id="ARBA00022448"/>
    </source>
</evidence>
<feature type="transmembrane region" description="Helical" evidence="6">
    <location>
        <begin position="207"/>
        <end position="228"/>
    </location>
</feature>
<evidence type="ECO:0000313" key="8">
    <source>
        <dbReference type="EMBL" id="SKB87721.1"/>
    </source>
</evidence>
<dbReference type="EMBL" id="FUYP01000025">
    <property type="protein sequence ID" value="SKB87721.1"/>
    <property type="molecule type" value="Genomic_DNA"/>
</dbReference>
<dbReference type="InterPro" id="IPR020846">
    <property type="entry name" value="MFS_dom"/>
</dbReference>
<evidence type="ECO:0000256" key="5">
    <source>
        <dbReference type="ARBA" id="ARBA00023136"/>
    </source>
</evidence>
<feature type="transmembrane region" description="Helical" evidence="6">
    <location>
        <begin position="19"/>
        <end position="42"/>
    </location>
</feature>
<dbReference type="PANTHER" id="PTHR42718:SF9">
    <property type="entry name" value="MAJOR FACILITATOR SUPERFAMILY MULTIDRUG TRANSPORTER MFSC"/>
    <property type="match status" value="1"/>
</dbReference>
<keyword evidence="2" id="KW-0813">Transport</keyword>
<keyword evidence="5 6" id="KW-0472">Membrane</keyword>
<feature type="transmembrane region" description="Helical" evidence="6">
    <location>
        <begin position="403"/>
        <end position="426"/>
    </location>
</feature>
<protein>
    <submittedName>
        <fullName evidence="8">MFS transporter, DHA2 family, multidrug resistance protein</fullName>
    </submittedName>
</protein>
<evidence type="ECO:0000256" key="3">
    <source>
        <dbReference type="ARBA" id="ARBA00022692"/>
    </source>
</evidence>
<feature type="transmembrane region" description="Helical" evidence="6">
    <location>
        <begin position="176"/>
        <end position="195"/>
    </location>
</feature>
<evidence type="ECO:0000256" key="4">
    <source>
        <dbReference type="ARBA" id="ARBA00022989"/>
    </source>
</evidence>
<feature type="transmembrane region" description="Helical" evidence="6">
    <location>
        <begin position="87"/>
        <end position="108"/>
    </location>
</feature>
<comment type="subcellular location">
    <subcellularLocation>
        <location evidence="1">Membrane</location>
        <topology evidence="1">Multi-pass membrane protein</topology>
    </subcellularLocation>
</comment>
<dbReference type="InterPro" id="IPR011701">
    <property type="entry name" value="MFS"/>
</dbReference>
<proteinExistence type="predicted"/>
<dbReference type="RefSeq" id="WP_079639626.1">
    <property type="nucleotide sequence ID" value="NZ_FUYP01000025.1"/>
</dbReference>
<dbReference type="PROSITE" id="PS50850">
    <property type="entry name" value="MFS"/>
    <property type="match status" value="1"/>
</dbReference>
<feature type="transmembrane region" description="Helical" evidence="6">
    <location>
        <begin position="240"/>
        <end position="257"/>
    </location>
</feature>
<evidence type="ECO:0000259" key="7">
    <source>
        <dbReference type="PROSITE" id="PS50850"/>
    </source>
</evidence>
<reference evidence="9" key="1">
    <citation type="submission" date="2017-02" db="EMBL/GenBank/DDBJ databases">
        <authorList>
            <person name="Varghese N."/>
            <person name="Submissions S."/>
        </authorList>
    </citation>
    <scope>NUCLEOTIDE SEQUENCE [LARGE SCALE GENOMIC DNA]</scope>
    <source>
        <strain evidence="9">R11H</strain>
    </source>
</reference>
<accession>A0A1T5EV05</accession>
<feature type="transmembrane region" description="Helical" evidence="6">
    <location>
        <begin position="341"/>
        <end position="361"/>
    </location>
</feature>
<evidence type="ECO:0000256" key="6">
    <source>
        <dbReference type="SAM" id="Phobius"/>
    </source>
</evidence>
<feature type="transmembrane region" description="Helical" evidence="6">
    <location>
        <begin position="314"/>
        <end position="334"/>
    </location>
</feature>